<comment type="caution">
    <text evidence="1">The sequence shown here is derived from an EMBL/GenBank/DDBJ whole genome shotgun (WGS) entry which is preliminary data.</text>
</comment>
<dbReference type="AlphaFoldDB" id="A0A0D0IVI5"/>
<dbReference type="OrthoDB" id="1148998at2"/>
<dbReference type="EMBL" id="JXQK01000059">
    <property type="protein sequence ID" value="KIP62029.1"/>
    <property type="molecule type" value="Genomic_DNA"/>
</dbReference>
<evidence type="ECO:0000313" key="2">
    <source>
        <dbReference type="Proteomes" id="UP000032046"/>
    </source>
</evidence>
<dbReference type="Proteomes" id="UP000032046">
    <property type="component" value="Unassembled WGS sequence"/>
</dbReference>
<evidence type="ECO:0000313" key="1">
    <source>
        <dbReference type="EMBL" id="KIP62029.1"/>
    </source>
</evidence>
<dbReference type="RefSeq" id="WP_042519416.1">
    <property type="nucleotide sequence ID" value="NZ_JXQI01000018.1"/>
</dbReference>
<organism evidence="1 2">
    <name type="scientific">Prevotella pectinovora</name>
    <dbReference type="NCBI Taxonomy" id="1602169"/>
    <lineage>
        <taxon>Bacteria</taxon>
        <taxon>Pseudomonadati</taxon>
        <taxon>Bacteroidota</taxon>
        <taxon>Bacteroidia</taxon>
        <taxon>Bacteroidales</taxon>
        <taxon>Prevotellaceae</taxon>
        <taxon>Prevotella</taxon>
    </lineage>
</organism>
<name>A0A0D0IVI5_9BACT</name>
<keyword evidence="2" id="KW-1185">Reference proteome</keyword>
<dbReference type="STRING" id="1602171.ST44_07885"/>
<accession>A0A0D0IVI5</accession>
<sequence>MRQIFVVYETDAWHSTNHRDCAGVFTSKWAAVNAIVKNHRIELDEFFSEEEIEKTSKRVLEAEARRRLRKELEFAYQTQGYETNYDIEVWNINEWYLTKY</sequence>
<proteinExistence type="predicted"/>
<reference evidence="1 2" key="1">
    <citation type="submission" date="2015-01" db="EMBL/GenBank/DDBJ databases">
        <title>Comparative genomics of non-oral Prevotella species.</title>
        <authorList>
            <person name="Accetto T."/>
            <person name="Nograsek B."/>
            <person name="Avgustin G."/>
        </authorList>
    </citation>
    <scope>NUCLEOTIDE SEQUENCE [LARGE SCALE GENOMIC DNA]</scope>
    <source>
        <strain evidence="1 2">P5-119</strain>
    </source>
</reference>
<protein>
    <submittedName>
        <fullName evidence="1">Uncharacterized protein</fullName>
    </submittedName>
</protein>
<gene>
    <name evidence="1" type="ORF">ST44_07885</name>
</gene>